<evidence type="ECO:0000259" key="2">
    <source>
        <dbReference type="PROSITE" id="PS51902"/>
    </source>
</evidence>
<comment type="caution">
    <text evidence="3">The sequence shown here is derived from an EMBL/GenBank/DDBJ whole genome shotgun (WGS) entry which is preliminary data.</text>
</comment>
<protein>
    <recommendedName>
        <fullName evidence="2">ClpX-type ZB domain-containing protein</fullName>
    </recommendedName>
</protein>
<name>K8WHG6_9GAMM</name>
<accession>K8WHG6</accession>
<dbReference type="GO" id="GO:0006457">
    <property type="term" value="P:protein folding"/>
    <property type="evidence" value="ECO:0007669"/>
    <property type="project" value="UniProtKB-UniRule"/>
</dbReference>
<evidence type="ECO:0000313" key="3">
    <source>
        <dbReference type="EMBL" id="EKT60023.1"/>
    </source>
</evidence>
<dbReference type="PROSITE" id="PS51902">
    <property type="entry name" value="CLPX_ZB"/>
    <property type="match status" value="1"/>
</dbReference>
<dbReference type="HOGENOM" id="CLU_1642155_0_0_6"/>
<dbReference type="SUPFAM" id="SSF57716">
    <property type="entry name" value="Glucocorticoid receptor-like (DNA-binding domain)"/>
    <property type="match status" value="1"/>
</dbReference>
<feature type="binding site" evidence="1">
    <location>
        <position position="7"/>
    </location>
    <ligand>
        <name>Zn(2+)</name>
        <dbReference type="ChEBI" id="CHEBI:29105"/>
    </ligand>
</feature>
<dbReference type="InterPro" id="IPR059188">
    <property type="entry name" value="Znf_CLPX-like"/>
</dbReference>
<dbReference type="AlphaFoldDB" id="K8WHG6"/>
<dbReference type="GO" id="GO:0051082">
    <property type="term" value="F:unfolded protein binding"/>
    <property type="evidence" value="ECO:0007669"/>
    <property type="project" value="UniProtKB-UniRule"/>
</dbReference>
<dbReference type="GO" id="GO:0046983">
    <property type="term" value="F:protein dimerization activity"/>
    <property type="evidence" value="ECO:0007669"/>
    <property type="project" value="UniProtKB-UniRule"/>
</dbReference>
<keyword evidence="1" id="KW-0143">Chaperone</keyword>
<evidence type="ECO:0000256" key="1">
    <source>
        <dbReference type="PROSITE-ProRule" id="PRU01250"/>
    </source>
</evidence>
<dbReference type="PATRIC" id="fig|1141660.3.peg.870"/>
<feature type="binding site" evidence="1">
    <location>
        <position position="29"/>
    </location>
    <ligand>
        <name>Zn(2+)</name>
        <dbReference type="ChEBI" id="CHEBI:29105"/>
    </ligand>
</feature>
<feature type="binding site" evidence="1">
    <location>
        <position position="10"/>
    </location>
    <ligand>
        <name>Zn(2+)</name>
        <dbReference type="ChEBI" id="CHEBI:29105"/>
    </ligand>
</feature>
<dbReference type="OrthoDB" id="6466729at2"/>
<dbReference type="EMBL" id="AKKN01000005">
    <property type="protein sequence ID" value="EKT60023.1"/>
    <property type="molecule type" value="Genomic_DNA"/>
</dbReference>
<dbReference type="InterPro" id="IPR038366">
    <property type="entry name" value="Znf_CppX_C4_sf"/>
</dbReference>
<comment type="similarity">
    <text evidence="1">Belongs to the ClpX chaperone family.</text>
</comment>
<feature type="binding site" evidence="1">
    <location>
        <position position="32"/>
    </location>
    <ligand>
        <name>Zn(2+)</name>
        <dbReference type="ChEBI" id="CHEBI:29105"/>
    </ligand>
</feature>
<feature type="domain" description="ClpX-type ZB" evidence="2">
    <location>
        <begin position="1"/>
        <end position="48"/>
    </location>
</feature>
<dbReference type="Pfam" id="PF06689">
    <property type="entry name" value="zf-C4_ClpX"/>
    <property type="match status" value="1"/>
</dbReference>
<dbReference type="SMART" id="SM00994">
    <property type="entry name" value="zf-C4_ClpX"/>
    <property type="match status" value="1"/>
</dbReference>
<dbReference type="Proteomes" id="UP000010290">
    <property type="component" value="Chromosome"/>
</dbReference>
<keyword evidence="1" id="KW-0862">Zinc</keyword>
<reference evidence="3 4" key="1">
    <citation type="journal article" date="2012" name="BMC Genomics">
        <title>Comparative genomics of bacteria in the genus Providencia isolated from wild Drosophila melanogaster.</title>
        <authorList>
            <person name="Galac M.R."/>
            <person name="Lazzaro B.P."/>
        </authorList>
    </citation>
    <scope>NUCLEOTIDE SEQUENCE [LARGE SCALE GENOMIC DNA]</scope>
    <source>
        <strain evidence="3 4">DSM 19967</strain>
    </source>
</reference>
<evidence type="ECO:0000313" key="4">
    <source>
        <dbReference type="Proteomes" id="UP000010290"/>
    </source>
</evidence>
<keyword evidence="4" id="KW-1185">Reference proteome</keyword>
<organism evidence="3 4">
    <name type="scientific">Providencia sneebia DSM 19967</name>
    <dbReference type="NCBI Taxonomy" id="1141660"/>
    <lineage>
        <taxon>Bacteria</taxon>
        <taxon>Pseudomonadati</taxon>
        <taxon>Pseudomonadota</taxon>
        <taxon>Gammaproteobacteria</taxon>
        <taxon>Enterobacterales</taxon>
        <taxon>Morganellaceae</taxon>
        <taxon>Providencia</taxon>
    </lineage>
</organism>
<dbReference type="Gene3D" id="6.20.220.10">
    <property type="entry name" value="ClpX chaperone, C4-type zinc finger domain"/>
    <property type="match status" value="1"/>
</dbReference>
<proteinExistence type="inferred from homology"/>
<dbReference type="GO" id="GO:0008270">
    <property type="term" value="F:zinc ion binding"/>
    <property type="evidence" value="ECO:0007669"/>
    <property type="project" value="UniProtKB-UniRule"/>
</dbReference>
<dbReference type="InterPro" id="IPR010603">
    <property type="entry name" value="Znf_CppX_C4"/>
</dbReference>
<sequence length="153" mass="16966">MSKLPYCSFCGKSTDQVSKLIAGPSVYICNECISLCNTIIDEADDVNSIEKKDSLAGQVYSFFMNCKCSFMARPIVISDELLIYRFDVDNKRLTKAINCLKKEKKISIIPVASGINAYLFGDLTLDSGSVEGEDLTRIRVDMLVKSSTKIKLP</sequence>
<gene>
    <name evidence="3" type="ORF">OO7_04294</name>
</gene>
<keyword evidence="1" id="KW-0479">Metal-binding</keyword>